<evidence type="ECO:0000313" key="1">
    <source>
        <dbReference type="EMBL" id="KAI9903072.1"/>
    </source>
</evidence>
<organism evidence="1 2">
    <name type="scientific">Trichothecium roseum</name>
    <dbReference type="NCBI Taxonomy" id="47278"/>
    <lineage>
        <taxon>Eukaryota</taxon>
        <taxon>Fungi</taxon>
        <taxon>Dikarya</taxon>
        <taxon>Ascomycota</taxon>
        <taxon>Pezizomycotina</taxon>
        <taxon>Sordariomycetes</taxon>
        <taxon>Hypocreomycetidae</taxon>
        <taxon>Hypocreales</taxon>
        <taxon>Hypocreales incertae sedis</taxon>
        <taxon>Trichothecium</taxon>
    </lineage>
</organism>
<keyword evidence="2" id="KW-1185">Reference proteome</keyword>
<evidence type="ECO:0000313" key="2">
    <source>
        <dbReference type="Proteomes" id="UP001163324"/>
    </source>
</evidence>
<name>A0ACC0V9H8_9HYPO</name>
<dbReference type="EMBL" id="CM047941">
    <property type="protein sequence ID" value="KAI9903072.1"/>
    <property type="molecule type" value="Genomic_DNA"/>
</dbReference>
<dbReference type="Proteomes" id="UP001163324">
    <property type="component" value="Chromosome 2"/>
</dbReference>
<proteinExistence type="predicted"/>
<reference evidence="1" key="1">
    <citation type="submission" date="2022-10" db="EMBL/GenBank/DDBJ databases">
        <title>Complete Genome of Trichothecium roseum strain YXFP-22015, a Plant Pathogen Isolated from Citrus.</title>
        <authorList>
            <person name="Wang Y."/>
            <person name="Zhu L."/>
        </authorList>
    </citation>
    <scope>NUCLEOTIDE SEQUENCE</scope>
    <source>
        <strain evidence="1">YXFP-22015</strain>
    </source>
</reference>
<accession>A0ACC0V9H8</accession>
<comment type="caution">
    <text evidence="1">The sequence shown here is derived from an EMBL/GenBank/DDBJ whole genome shotgun (WGS) entry which is preliminary data.</text>
</comment>
<protein>
    <submittedName>
        <fullName evidence="1">Uncharacterized protein</fullName>
    </submittedName>
</protein>
<sequence length="860" mass="92225">MPTAASNRLTSSSAPSLPTPTESGAPSTTTSGTATNAPAAATAPSPGDGEASSTTSGRRVSGNNAISAATTTTAAPSTPPSRPGFFSRLSFPLTLRNRNRHVSEFYIHSDDPYKKYSAGDSVKGAVVLVVQKPVRITHLTVALTGIVRVRKDPGVGKADTALALHSLPKGESERPQYHGNGLATLFQDEQVLSGEGRIESGKFYFNFDLMFPSKGLPSSIDFERGTIAYVVTATLTRPTSIAPTTSCDRKVLFVEKTDVGEVHTPQPKYIYLEPIKKRTRRKKSTGIDKAPLPPPDMADLASEVGSVSAVTDDSGRERAADQRTIDQSDIRSEVSGGSSRSVSTGGFSRLDYAQSKQQLVDDKTITAYAALNKGGVLPGDTISVKVVVQHIKHVKSMTGVIVTLYREGKINSSPPTSHFEDGQDEKRRQEKDEAYPKSRTGFSGMSLSSTGATAVFRKDFDQSTVPLIINPHTLQASVALSVRVPDDAFPTIRTVPAGMIRFNYWIEVIVDLGGKMPNLSQGPQPSRFGQDNNMNDGQSQSNFSRRGATIVDTQQFRQRKGCAAVKFEVIVGTNDSSRGRMRQRTSPSSGTNGTGVSDEDESGRGDNGYYEEPYNHYGTPYANGRPSSSYFTPPPNGQPYYASPPPIGNPSTSLPPQPYEWHLDGRANDAAPSYIPAPEIPNRQNMTEKERVRHAETTLLPSQPPAAPSEPSAPSAPSAPGPLSNEDDIYDADDTPRMPHATPSAPPTNDDVGEGPSAPSHDDIDQAPVGPVGPDKQEVERQRLMNEASGPPEMPEDMERVQDTTSRRDMAPDLAPSAPSAPVLDEEDEEENYRGYGVGAGPSTSEPGGANQEQLPAYER</sequence>
<gene>
    <name evidence="1" type="ORF">N3K66_002424</name>
</gene>